<evidence type="ECO:0000313" key="2">
    <source>
        <dbReference type="EMBL" id="KDB23594.1"/>
    </source>
</evidence>
<accession>A0A059J713</accession>
<comment type="caution">
    <text evidence="2">The sequence shown here is derived from an EMBL/GenBank/DDBJ whole genome shotgun (WGS) entry which is preliminary data.</text>
</comment>
<dbReference type="EMBL" id="AOKY01000299">
    <property type="protein sequence ID" value="KDB23594.1"/>
    <property type="molecule type" value="Genomic_DNA"/>
</dbReference>
<dbReference type="Proteomes" id="UP000024533">
    <property type="component" value="Unassembled WGS sequence"/>
</dbReference>
<gene>
    <name evidence="2" type="ORF">H109_04487</name>
</gene>
<keyword evidence="3" id="KW-1185">Reference proteome</keyword>
<proteinExistence type="predicted"/>
<sequence>MAKNKVSVSRLHLWRNRGSTSTPTAATATTITSADPSHPERSIQQIVVSWGSGSSYGNEIMNIQPLVYAPSTEYMLSYQKSWTRQPSCISTGRSRPPQAFLPTRHEEAG</sequence>
<dbReference type="HOGENOM" id="CLU_2185796_0_0_1"/>
<protein>
    <submittedName>
        <fullName evidence="2">Uncharacterized protein</fullName>
    </submittedName>
</protein>
<feature type="region of interest" description="Disordered" evidence="1">
    <location>
        <begin position="1"/>
        <end position="40"/>
    </location>
</feature>
<feature type="compositionally biased region" description="Low complexity" evidence="1">
    <location>
        <begin position="19"/>
        <end position="36"/>
    </location>
</feature>
<feature type="region of interest" description="Disordered" evidence="1">
    <location>
        <begin position="86"/>
        <end position="109"/>
    </location>
</feature>
<dbReference type="AlphaFoldDB" id="A0A059J713"/>
<name>A0A059J713_TRIIM</name>
<reference evidence="2 3" key="1">
    <citation type="submission" date="2014-02" db="EMBL/GenBank/DDBJ databases">
        <title>The Genome Sequence of Trichophyton interdigitale MR816.</title>
        <authorList>
            <consortium name="The Broad Institute Genomics Platform"/>
            <person name="Cuomo C.A."/>
            <person name="White T.C."/>
            <person name="Graser Y."/>
            <person name="Martinez-Rossi N."/>
            <person name="Heitman J."/>
            <person name="Young S.K."/>
            <person name="Zeng Q."/>
            <person name="Gargeya S."/>
            <person name="Abouelleil A."/>
            <person name="Alvarado L."/>
            <person name="Chapman S.B."/>
            <person name="Gainer-Dewar J."/>
            <person name="Goldberg J."/>
            <person name="Griggs A."/>
            <person name="Gujja S."/>
            <person name="Hansen M."/>
            <person name="Howarth C."/>
            <person name="Imamovic A."/>
            <person name="Larimer J."/>
            <person name="Martinez D."/>
            <person name="Murphy C."/>
            <person name="Pearson M.D."/>
            <person name="Persinoti G."/>
            <person name="Poon T."/>
            <person name="Priest M."/>
            <person name="Roberts A.D."/>
            <person name="Saif S."/>
            <person name="Shea T.D."/>
            <person name="Sykes S.N."/>
            <person name="Wortman J."/>
            <person name="Nusbaum C."/>
            <person name="Birren B."/>
        </authorList>
    </citation>
    <scope>NUCLEOTIDE SEQUENCE [LARGE SCALE GENOMIC DNA]</scope>
    <source>
        <strain evidence="2 3">MR816</strain>
    </source>
</reference>
<evidence type="ECO:0000313" key="3">
    <source>
        <dbReference type="Proteomes" id="UP000024533"/>
    </source>
</evidence>
<evidence type="ECO:0000256" key="1">
    <source>
        <dbReference type="SAM" id="MobiDB-lite"/>
    </source>
</evidence>
<organism evidence="2 3">
    <name type="scientific">Trichophyton interdigitale (strain MR816)</name>
    <dbReference type="NCBI Taxonomy" id="1215338"/>
    <lineage>
        <taxon>Eukaryota</taxon>
        <taxon>Fungi</taxon>
        <taxon>Dikarya</taxon>
        <taxon>Ascomycota</taxon>
        <taxon>Pezizomycotina</taxon>
        <taxon>Eurotiomycetes</taxon>
        <taxon>Eurotiomycetidae</taxon>
        <taxon>Onygenales</taxon>
        <taxon>Arthrodermataceae</taxon>
        <taxon>Trichophyton</taxon>
    </lineage>
</organism>